<dbReference type="InterPro" id="IPR025406">
    <property type="entry name" value="DUF4132"/>
</dbReference>
<name>A0A418MAV6_9BACT</name>
<reference evidence="3 4" key="1">
    <citation type="submission" date="2018-08" db="EMBL/GenBank/DDBJ databases">
        <title>Fibrisoma montanum sp. nov., isolated from Danxia mountain soil.</title>
        <authorList>
            <person name="Huang Y."/>
        </authorList>
    </citation>
    <scope>NUCLEOTIDE SEQUENCE [LARGE SCALE GENOMIC DNA]</scope>
    <source>
        <strain evidence="3 4">HYT19</strain>
    </source>
</reference>
<evidence type="ECO:0000313" key="4">
    <source>
        <dbReference type="Proteomes" id="UP000283523"/>
    </source>
</evidence>
<feature type="domain" description="DUF4132" evidence="1">
    <location>
        <begin position="804"/>
        <end position="974"/>
    </location>
</feature>
<dbReference type="RefSeq" id="WP_119667687.1">
    <property type="nucleotide sequence ID" value="NZ_QXED01000003.1"/>
</dbReference>
<comment type="caution">
    <text evidence="3">The sequence shown here is derived from an EMBL/GenBank/DDBJ whole genome shotgun (WGS) entry which is preliminary data.</text>
</comment>
<evidence type="ECO:0000313" key="3">
    <source>
        <dbReference type="EMBL" id="RIV23470.1"/>
    </source>
</evidence>
<dbReference type="AlphaFoldDB" id="A0A418MAV6"/>
<dbReference type="Pfam" id="PF24879">
    <property type="entry name" value="DUF7737"/>
    <property type="match status" value="1"/>
</dbReference>
<evidence type="ECO:0000259" key="2">
    <source>
        <dbReference type="Pfam" id="PF24879"/>
    </source>
</evidence>
<dbReference type="Pfam" id="PF13569">
    <property type="entry name" value="DUF4132"/>
    <property type="match status" value="1"/>
</dbReference>
<accession>A0A418MAV6</accession>
<keyword evidence="4" id="KW-1185">Reference proteome</keyword>
<dbReference type="Proteomes" id="UP000283523">
    <property type="component" value="Unassembled WGS sequence"/>
</dbReference>
<organism evidence="3 4">
    <name type="scientific">Fibrisoma montanum</name>
    <dbReference type="NCBI Taxonomy" id="2305895"/>
    <lineage>
        <taxon>Bacteria</taxon>
        <taxon>Pseudomonadati</taxon>
        <taxon>Bacteroidota</taxon>
        <taxon>Cytophagia</taxon>
        <taxon>Cytophagales</taxon>
        <taxon>Spirosomataceae</taxon>
        <taxon>Fibrisoma</taxon>
    </lineage>
</organism>
<feature type="domain" description="DUF7737" evidence="2">
    <location>
        <begin position="1093"/>
        <end position="1194"/>
    </location>
</feature>
<dbReference type="InterPro" id="IPR056639">
    <property type="entry name" value="DUF7737"/>
</dbReference>
<dbReference type="OrthoDB" id="9763697at2"/>
<sequence>METLKQVFANLNSSDKDIFTGEFSDLILDWFTNSKLSIVTFEQKFYEPLFNSWKQESYLGQRIASSSSLQAAYHQLAAILYLTYQTKNQVFFDQLFKQLFTEKSYSEERSLIYESIRSCTSLVRGLPNNSSLRSSVELSRMLLRAYHALCIRKDQNISTPYNIASSFVYEKRELTPLDINDYLIFLENVRAHGTPYIFLRIGSELLTHEHIHLKSCVKFYNQTHQPTLSTETCIQLSNFLTFKQLPIFLRTDWKQRKKLKANNIENFETFLTYSRQNWEEMLIAISYFLNYEYLHDEVKGIWASALSELLRGVQPRREWMLSFLRATHKVDSFIMQHLVIPLFTNIADKLEYTDDLVYEFEQMLFQPKYYGEIICRPEGIQILRQLATRIDNIDLKALFLNRLNPCRIHSQSDTLIWYELERDNNDKKHSYFRNLLNDLSLIIPAALTNVKRPNIYNEDGGTLFHMNVNGEDVQIDFPVQDINQVLRKQQTGYRLIIIPIRQLTLRTQYTDGKTYTIGSLAFMAESEYQYFVNTYLAVRFPNLLSLDLYALLNFDNQNKIPFHQLKEQVLQRVEPTNSNRFLSDVNWGWFKERYINGLNSRESWYRIMDFLISTPASKSPTIKWLTEAKRHVTQFGEERFFQELRVLMTDSGKEEFWYLDVNRNTIKAFIWLCVHYTTENSLQIVRMIVEEAYTKISGIGPRCTSLGNLGLDSLARSGKLAAFGVLCLMKTKSRYNRFTVQIEKAIALFIANSNVDEELLSDQSIPVYSFSAQSRKTIFLEDYRLELSVRGMKLYKEWYDLSGKKLKTTPKLKLDLREIDAEVKQVHGVLSDIQKRLRTYWLNDRRWKGADWKTYLYSHPLVRPVITHMIWRNQTTQQDFVIEDAGLFSLSGEPVALQDDDIVLLWHPLLSDRQTIQQWQQLFWQREILQPERQAFREFYPFSETEANLVSTMRFSGHFLQVNKLMAIANNLGWTFTYVHEGASWPRRYVKALDITAHLICDYDRNDLYIPTKELVFTRGNTVKLDESRSAWNQVQIRDLPPTALSELCRDIDLFIASTSIADDSVLSGSRSDLGAYRISYQSGLFSENASGKIRQQILTWLLPELGLQNVSFQGNYLCFNGKLNAYRINLGSGFAQIKDSGKHINLLPSQNAKPSSKIQLPIEDDPTLTIIIAKTLFLYNDSSIKDESIKSQLT</sequence>
<dbReference type="EMBL" id="QXED01000003">
    <property type="protein sequence ID" value="RIV23470.1"/>
    <property type="molecule type" value="Genomic_DNA"/>
</dbReference>
<protein>
    <submittedName>
        <fullName evidence="3">DUF4132 domain-containing protein</fullName>
    </submittedName>
</protein>
<proteinExistence type="predicted"/>
<evidence type="ECO:0000259" key="1">
    <source>
        <dbReference type="Pfam" id="PF13569"/>
    </source>
</evidence>
<gene>
    <name evidence="3" type="ORF">DYU11_10750</name>
</gene>